<dbReference type="EMBL" id="JAQQWL010000013">
    <property type="protein sequence ID" value="KAK8043175.1"/>
    <property type="molecule type" value="Genomic_DNA"/>
</dbReference>
<evidence type="ECO:0000313" key="1">
    <source>
        <dbReference type="EMBL" id="KAK8043175.1"/>
    </source>
</evidence>
<dbReference type="GeneID" id="92098130"/>
<dbReference type="RefSeq" id="XP_066710028.1">
    <property type="nucleotide sequence ID" value="XM_066865067.1"/>
</dbReference>
<gene>
    <name evidence="1" type="ORF">PG994_013658</name>
</gene>
<keyword evidence="2" id="KW-1185">Reference proteome</keyword>
<protein>
    <submittedName>
        <fullName evidence="1">Uncharacterized protein</fullName>
    </submittedName>
</protein>
<name>A0ABR1TB31_9PEZI</name>
<reference evidence="1 2" key="1">
    <citation type="submission" date="2023-01" db="EMBL/GenBank/DDBJ databases">
        <title>Analysis of 21 Apiospora genomes using comparative genomics revels a genus with tremendous synthesis potential of carbohydrate active enzymes and secondary metabolites.</title>
        <authorList>
            <person name="Sorensen T."/>
        </authorList>
    </citation>
    <scope>NUCLEOTIDE SEQUENCE [LARGE SCALE GENOMIC DNA]</scope>
    <source>
        <strain evidence="1 2">CBS 135458</strain>
    </source>
</reference>
<proteinExistence type="predicted"/>
<sequence>MAARPARHFSCSSAYARFSSPSSGATAQTSSQSRLAICVFAGFFLLFAVRQRILEAAQVHLERQVAGIVSVLGHHVRDGVLLDGRLEKRIVLYSPGTKTWRRRASTSLRHRLSSKGSARPISLKSSVGNFLNSPDAISPAWSDYHVGRKTVENNVKPLVLLILCHLT</sequence>
<dbReference type="Proteomes" id="UP001480595">
    <property type="component" value="Unassembled WGS sequence"/>
</dbReference>
<organism evidence="1 2">
    <name type="scientific">Apiospora phragmitis</name>
    <dbReference type="NCBI Taxonomy" id="2905665"/>
    <lineage>
        <taxon>Eukaryota</taxon>
        <taxon>Fungi</taxon>
        <taxon>Dikarya</taxon>
        <taxon>Ascomycota</taxon>
        <taxon>Pezizomycotina</taxon>
        <taxon>Sordariomycetes</taxon>
        <taxon>Xylariomycetidae</taxon>
        <taxon>Amphisphaeriales</taxon>
        <taxon>Apiosporaceae</taxon>
        <taxon>Apiospora</taxon>
    </lineage>
</organism>
<accession>A0ABR1TB31</accession>
<comment type="caution">
    <text evidence="1">The sequence shown here is derived from an EMBL/GenBank/DDBJ whole genome shotgun (WGS) entry which is preliminary data.</text>
</comment>
<evidence type="ECO:0000313" key="2">
    <source>
        <dbReference type="Proteomes" id="UP001480595"/>
    </source>
</evidence>